<evidence type="ECO:0000259" key="17">
    <source>
        <dbReference type="PROSITE" id="PS50026"/>
    </source>
</evidence>
<evidence type="ECO:0000256" key="12">
    <source>
        <dbReference type="PROSITE-ProRule" id="PRU00043"/>
    </source>
</evidence>
<evidence type="ECO:0000256" key="2">
    <source>
        <dbReference type="ARBA" id="ARBA00022536"/>
    </source>
</evidence>
<dbReference type="Gene3D" id="2.60.120.200">
    <property type="match status" value="1"/>
</dbReference>
<feature type="domain" description="Cadherin" evidence="18">
    <location>
        <begin position="1935"/>
        <end position="2036"/>
    </location>
</feature>
<dbReference type="InterPro" id="IPR001791">
    <property type="entry name" value="Laminin_G"/>
</dbReference>
<feature type="domain" description="Cadherin" evidence="18">
    <location>
        <begin position="2651"/>
        <end position="2758"/>
    </location>
</feature>
<dbReference type="SMART" id="SM00181">
    <property type="entry name" value="EGF"/>
    <property type="match status" value="4"/>
</dbReference>
<dbReference type="GO" id="GO:0005886">
    <property type="term" value="C:plasma membrane"/>
    <property type="evidence" value="ECO:0007669"/>
    <property type="project" value="InterPro"/>
</dbReference>
<feature type="disulfide bond" evidence="13">
    <location>
        <begin position="4079"/>
        <end position="4088"/>
    </location>
</feature>
<feature type="region of interest" description="Disordered" evidence="14">
    <location>
        <begin position="4220"/>
        <end position="4243"/>
    </location>
</feature>
<evidence type="ECO:0000256" key="1">
    <source>
        <dbReference type="ARBA" id="ARBA00004167"/>
    </source>
</evidence>
<evidence type="ECO:0000256" key="14">
    <source>
        <dbReference type="SAM" id="MobiDB-lite"/>
    </source>
</evidence>
<evidence type="ECO:0000256" key="15">
    <source>
        <dbReference type="SAM" id="Phobius"/>
    </source>
</evidence>
<evidence type="ECO:0000256" key="11">
    <source>
        <dbReference type="ARBA" id="ARBA00023180"/>
    </source>
</evidence>
<feature type="domain" description="Cadherin" evidence="18">
    <location>
        <begin position="2135"/>
        <end position="2236"/>
    </location>
</feature>
<dbReference type="PROSITE" id="PS01186">
    <property type="entry name" value="EGF_2"/>
    <property type="match status" value="2"/>
</dbReference>
<dbReference type="PROSITE" id="PS01187">
    <property type="entry name" value="EGF_CA"/>
    <property type="match status" value="1"/>
</dbReference>
<accession>A0A8C4Q121</accession>
<feature type="region of interest" description="Disordered" evidence="14">
    <location>
        <begin position="1"/>
        <end position="38"/>
    </location>
</feature>
<feature type="disulfide bond" evidence="13">
    <location>
        <begin position="4154"/>
        <end position="4163"/>
    </location>
</feature>
<dbReference type="FunFam" id="2.60.40.60:FF:000020">
    <property type="entry name" value="Dachsous cadherin-related 1b"/>
    <property type="match status" value="5"/>
</dbReference>
<dbReference type="SMART" id="SM00179">
    <property type="entry name" value="EGF_CA"/>
    <property type="match status" value="4"/>
</dbReference>
<feature type="domain" description="Cadherin" evidence="18">
    <location>
        <begin position="1446"/>
        <end position="1511"/>
    </location>
</feature>
<sequence length="4488" mass="491220">MFEVGVDRAGGKRSIEGHEAERHGRHVSARGHGTRPSTVNDSFGRDGFVLRLQTEVGLGMEPALPALKQQQLLLLLLLVLVGHTQSGRTETLTPPSLQFTHPVYNATIYENSAVKSYVESWIKMGIHLNDSTWDLKYKVISGDGNNFKAESYVVGDFCFLRLRTKRVKLAVLNREVQDKYVVTVKAVLKGWNMEAWTKVLVQVLDTNDLRPLFSPTSYSAKISEDAPIRTIVTTVTATDADVDKNGEFYYSIAEQTDLFAVHPTSGDVWLTGKLDFSRTRTHTLTIIAMDRGTKLYGSGGDNGGAQLTVYVQEPNRHAPVVNVVSQMHSGEEGNLYAVVAVEDEDTGKEGIISSLTILDGDPLDEFYAARSPVDENTFLIKAVGEPRWDSHAHGYNLSVQAADGGSPTRFSPTRVININSVFHRRAAVHFEKKEYSVELGELSPPNTQVVLIKASSLSPNFNFRIRSRDDEGLFTIGPRTGLVTLVGELNTIGKNKTQVEIGTDVDKSFTRVEVKIVDENDHAPRFQYSSYKASVSENVIIGTSVISVLATDADEGENGYITYSISNIVSMPFAIDPFTGIVRTSQELDYELMARVYNLRVRASDWGSPFRRETEVLVSITLNNVNDQWPVFEQINCTGVVARDASIGQTVATVSAIDGDELQLVRYEIHSGNEQGMFSLDSTSGVLLIRQPLSNSPRHTYYLQIAATDGDFWAKPLTVNLTVVDSRHSTAEIHCQNTGIAAVVAETLFHASKLKNTMELEELFEDAHNINHHAPQFITSVESVVMVREDVAVGSVLFQVSAEDEDDGFNGMIKYVISSGNDARFTINSESGSVQVLLPLDYEIRDLHVINVTAFDSGVPQKASSKMMTVHVLDVNDNKPTFLESSYAVTIREDAKPGGYIIRIEAVDKDSLDYGTVRYQLNTHTDQFAIDEKSGIIHITSSLDRELIPFYHLEVEAYDNAKEEKMLSSSVTVEVNIDDVNDNRPKFIPDTYSVRLREDLPVGTVVVFLETWDPDVGSGGEVRYSLLENGHGMFEVDRLSGTVRIAQPLDYEMRQFYNLTAHAQDGGRPVSLSSKCQITVEVVDVDENYYSPEFQHFALASGIKEDAPPGSTVVTVSATDMDNGRDGRVKYLLHDGSGLGMFTINSDTGEIVTAGWLDAESSTGYWLHIIATDGSVVPRSSSLHLYVAVENVNDNAPHANEVVYRPRVPENAPRGTQVLILRARDPDVKSIGRPIFHISGGDPQGFFSIDRHTGKITTTSRTLDRERQAEHVLEVTISDQDIPSLSSMVWVIVTVMDENDNQPRFRERGYSAKLLERTRSKRREHLYQMIASDIDHGPNADLSYFIVDGNEQGYFFIDPVTGIISTAHALQAGRYDILTIKVVDNGRPQKFAMARLHMKWVARPSPPAEPLHFDEPIISLVVHESESIDSALLELRSSGGSTLKWYTITGGNEARHFDVHRESGMLIIAKVLDAESLDRYNLSVEVTDGLSTATVQVYVQLSDYNDNRAEFSQKLYKAVISEAVPTGTEVLQLAARDPDRNARLIFTIHSSMSPESSGLFHLHPGTGVLRTSSSLVHIAQREHVLTVMVRDQGIQAKRNFARVIVQVVDSNNHAPEFLQSLYERQVFESAALGSAVLHVTATDKDKGVNAEISYSIKSGNGSDHFAIDPLLGTIGVTKQLDSFVASHYGLVVKATDGGSPSLSSETNVCIEVTVSDNASPRFSSPKYSATISESAGLGASVCLLSATSRSSLTYVITTGNIGQVFDLNPSTGFLTTKKPLDYEEMSSYILTVRAINMAGQSSDVPVSVHLIDANDHAPVFKHRDYSGLVSETAPPGSVLLDDKGLPLVVRASDADTNRNSVVFHRIVEPSARKFFTIHLTTGTIRLAKSLDHEMRSVYRFHVRAHDNGNPRRSTEKLALVMVHVIDINDCRPMFTQSSYTTRLLLPTYNGVEVLAVSAIDRDVGSRLLYSIAGGNIGIKFAIDAENGVITVNSPSELVRRYDIVVSVTDGKFSENTTVTIITKQDSNSGLAFSQSLYYGSVLENSTRRQMVAIILAVGTQLNEPLVYRVLNPEKRFEIGRTSGALRTTGEPFDREEKDFYNVVVEVRSSQSAERVATVLVQVDVKDVNDNTPVFVGLPYYAVVGSHSKRGAFIKKIQVTDRDVGRNGKVFFSLDYDYGHFEIDANAGNITLTEPFSDSETQKDFALHVSATDAGNSPLSAMAEVRVMLANGKTPMFENPFLTVHVDEDVQMHTPVLNVQAHNPSGNRLVYFLASGSKNRGFSVDFKTGVLRISNKLDHEERSRQQLVLCAADFITGVHAETAVDVWIDDVNDNVPRFLQSSYSDVLSESVGVGTSVFTVTATDVDSGSNGAVSYDVEDENGQNVEWFSIDPDSGLVLTTQQLDRENIAVHRFYVKATDGGSPGLTSKVPVTVTLQDFNDNPPQFDRPLYKESVSELATRGHFVTRVFGYDDDISNSDELTYTIISGNEDFHFGLNSTTGVIRVASFHRQAMHPSYTLNVSVSDGVYISTTEVYIKILREDLHSPVFSQDAFVVEFSENTPVGTIVTEVAVGDKDEGYYGEVEFLIVGDFAASKFSVDSGGRILSSEELDREDSFGRVIDIHIMAKDGGGRVAFCLVKVILTDENDNAPQFMAAEYQASIPADAAKGKFVLKINAEDADEGINADIAYSIHEEMSNYVDRRFAIDEDTGVISVAGDLTNMEKKVVSFFVKAKDKGIRTQHSTVPVSIIVLPSGSLLPAFDESLYSFTISEDHPVGTMFGSVHASSAHQLTYSLVRGSTVESNKDGNFFIDTKSGQLVLTKPVDFEVTKWYQFIVVATSDSDATVLAEVSVRVEDSNDNAPIFESSFYECFVMENLPSGTSLVQLKAKDVDAGANGQVLYLLDPGTESGGNDVAQIFALDAETGWLTTRVSLDREAHAKYQFNVVAKDLGHKAKLTTSVVLVTVMDTNDQPPQFSAEVYKGTVWEDAQVGDVVAILSIHDADSASHNSQATLHLGDGDPLGQFGLEPTQDGWKVFVKKVLDREIRESYLLNVTASDGLHTSHALVDVEVLDINDNPPECEQALHEELLNEDVPLSTRVLQVHARDADLGENGRLYYSLHGSRVFSVDSDTGVIRTAAPLDREQQAEYRMHVRVSDTGGLACEMQLHFSVQDVNDNPPAFSAPHYSVSVYENTAVGTPIGCVSATDADSGENGRITYYLEPSNAHFSMDKTTGLLTLRKQLHRQMLSEYSLRVCAKDNGSRSLLAFAPLTVTVLDVNDNPPVFEFLEYGGSVSEDAPIGTVVLTVYAASREAAGHGAVTYAIGGGNEDGKFHINAGRGEIAVAGELDYETRQEFFLTVEACDSTALHLCALATVALNISDVNDHEPKFRRASYTAVLREDSPPGKHMITVEADDGDNPKNSRVTYTIVRGNVGKKFQIHPSTGRVILSEPLDHEQVSGYSLLVRATDDGVPVRSADVILSIDVSDVNDNPPRFSRDNYSVVVQENRPVGSPVLQLLVSDLDSRHNGPPFEFRIITGNEAGAFLLHASGEICTACVLGTQHRGVHTLMVQVTDSGQPPLSTTTHVQLHIVQESVHPPSVAPLEVRIIAVPGSFPGGVIGKIHATDLDVHDTLTYALARPQQPFLLGATDGKLVASGSLLPGTYRLAVQVTDGHFSTVVDVTVHVAPVPANVSHETLTIRFIDVAPEEFVAGYLHNFQRLLSRLLSTRRQDLRLVSLQPSSLSNLDVLFTVEGSGDRRDELLAKLNSSLSELEQLVGLRPVAVFDWLCEGLTCPRSCCCETLSLDGAVWATYSTARLSLVTSQHRRSSTCLCTGEACRLETRAPETRGTFAFTFNGNSYLRYELQEEMLGEMMLSLHFRTRQMAAVLMHAGDPAYAVLEIVQGELRFNFDWGSGPGEARLAEQVNDGSWHSLVLDLRGNTVHLVLDAQHEASGKAPGALNTLSLDSSIFLGAQVFKSPNGQRVELGLQGCLQLLRLSSAAAVNQPAEVVGAMRGCQEPGESICTGEPCRNGGSCIIKHHGGFHCVCPKHFVGALCEISSNPCASRPCLFGGRCVQRGASFTCLCHGDYTGKRCQIGPFCRENPCGNNGKCVDMLDNAICQCPTGYMGNRCEMDVDECEESPCRHGAHCQNAYGSFSCNCSEGFSGPVCEYPGHDSTREWWASDPVGLAALVGLLFLLFLLMVVFIFVSYHIHRCRHACQPEKQDLPPIPPVPVRPASYTPSIPSDSRNNLEQNSYDFPEFSTFGTDSTRGRRAVAVCSVAPNLPPPPPSNSDCDSIGKSMWEFDCETKLADSDCVLEKHSGSGAACFSPTPHGTLSSQHSFNSDNCDENGYHWDTSDWLPIEKLHDIEEEMHFVPAPPRTFTDATFDLDYYPGGYDVDGDFPLPPDPNIIGPASLTKSCNLDVQEPDPIAFSTSSALYRSCSPTLANLAVVPGSCSDVSTYSKSGMTPPGTLRIAEDVSGMAEPMDHKTHTVV</sequence>
<dbReference type="FunFam" id="2.60.40.60:FF:000080">
    <property type="entry name" value="FAT atypical cadherin 1"/>
    <property type="match status" value="1"/>
</dbReference>
<dbReference type="FunFam" id="2.60.40.60:FF:000026">
    <property type="entry name" value="FAT atypical cadherin 1"/>
    <property type="match status" value="2"/>
</dbReference>
<dbReference type="PROSITE" id="PS00232">
    <property type="entry name" value="CADHERIN_1"/>
    <property type="match status" value="12"/>
</dbReference>
<dbReference type="FunFam" id="2.60.40.60:FF:000075">
    <property type="entry name" value="FAT atypical cadherin 1"/>
    <property type="match status" value="1"/>
</dbReference>
<dbReference type="InterPro" id="IPR013032">
    <property type="entry name" value="EGF-like_CS"/>
</dbReference>
<dbReference type="GeneTree" id="ENSGT00940000157733"/>
<dbReference type="Proteomes" id="UP000694388">
    <property type="component" value="Unplaced"/>
</dbReference>
<feature type="domain" description="EGF-like" evidence="17">
    <location>
        <begin position="4014"/>
        <end position="4051"/>
    </location>
</feature>
<evidence type="ECO:0000313" key="20">
    <source>
        <dbReference type="Proteomes" id="UP000694388"/>
    </source>
</evidence>
<reference evidence="19" key="1">
    <citation type="submission" date="2025-05" db="UniProtKB">
        <authorList>
            <consortium name="Ensembl"/>
        </authorList>
    </citation>
    <scope>IDENTIFICATION</scope>
</reference>
<dbReference type="SMART" id="SM00282">
    <property type="entry name" value="LamG"/>
    <property type="match status" value="1"/>
</dbReference>
<feature type="domain" description="Cadherin" evidence="18">
    <location>
        <begin position="2547"/>
        <end position="2650"/>
    </location>
</feature>
<dbReference type="FunFam" id="2.60.40.60:FF:000051">
    <property type="entry name" value="FAT atypical cadherin 1"/>
    <property type="match status" value="1"/>
</dbReference>
<feature type="compositionally biased region" description="Basic and acidic residues" evidence="14">
    <location>
        <begin position="1"/>
        <end position="22"/>
    </location>
</feature>
<evidence type="ECO:0000259" key="18">
    <source>
        <dbReference type="PROSITE" id="PS50268"/>
    </source>
</evidence>
<dbReference type="FunFam" id="2.60.40.60:FF:000032">
    <property type="entry name" value="FAT atypical cadherin 1"/>
    <property type="match status" value="1"/>
</dbReference>
<feature type="domain" description="Cadherin" evidence="18">
    <location>
        <begin position="2338"/>
        <end position="2444"/>
    </location>
</feature>
<evidence type="ECO:0000256" key="8">
    <source>
        <dbReference type="ARBA" id="ARBA00022989"/>
    </source>
</evidence>
<feature type="domain" description="Cadherin" evidence="18">
    <location>
        <begin position="1821"/>
        <end position="1934"/>
    </location>
</feature>
<keyword evidence="4" id="KW-0732">Signal</keyword>
<feature type="domain" description="Cadherin" evidence="18">
    <location>
        <begin position="883"/>
        <end position="987"/>
    </location>
</feature>
<feature type="domain" description="Cadherin" evidence="18">
    <location>
        <begin position="779"/>
        <end position="882"/>
    </location>
</feature>
<feature type="disulfide bond" evidence="13">
    <location>
        <begin position="4041"/>
        <end position="4050"/>
    </location>
</feature>
<feature type="compositionally biased region" description="Polar residues" evidence="14">
    <location>
        <begin position="4233"/>
        <end position="4243"/>
    </location>
</feature>
<feature type="domain" description="Cadherin" evidence="18">
    <location>
        <begin position="1103"/>
        <end position="1199"/>
    </location>
</feature>
<evidence type="ECO:0000256" key="5">
    <source>
        <dbReference type="ARBA" id="ARBA00022737"/>
    </source>
</evidence>
<dbReference type="InterPro" id="IPR001881">
    <property type="entry name" value="EGF-like_Ca-bd_dom"/>
</dbReference>
<dbReference type="FunFam" id="2.60.40.60:FF:000052">
    <property type="entry name" value="FAT atypical cadherin 1"/>
    <property type="match status" value="1"/>
</dbReference>
<feature type="domain" description="Cadherin" evidence="18">
    <location>
        <begin position="3178"/>
        <end position="3280"/>
    </location>
</feature>
<feature type="domain" description="Cadherin" evidence="18">
    <location>
        <begin position="2237"/>
        <end position="2337"/>
    </location>
</feature>
<feature type="domain" description="Cadherin" evidence="18">
    <location>
        <begin position="431"/>
        <end position="526"/>
    </location>
</feature>
<evidence type="ECO:0000256" key="7">
    <source>
        <dbReference type="ARBA" id="ARBA00022889"/>
    </source>
</evidence>
<feature type="domain" description="EGF-like" evidence="17">
    <location>
        <begin position="4053"/>
        <end position="4089"/>
    </location>
</feature>
<evidence type="ECO:0000256" key="3">
    <source>
        <dbReference type="ARBA" id="ARBA00022692"/>
    </source>
</evidence>
<dbReference type="FunFam" id="2.60.40.60:FF:000013">
    <property type="entry name" value="Cadherin EGF LAG seven-pass G-type receptor"/>
    <property type="match status" value="3"/>
</dbReference>
<feature type="domain" description="Cadherin" evidence="18">
    <location>
        <begin position="641"/>
        <end position="734"/>
    </location>
</feature>
<dbReference type="PROSITE" id="PS50268">
    <property type="entry name" value="CADHERIN_2"/>
    <property type="match status" value="32"/>
</dbReference>
<dbReference type="InterPro" id="IPR013320">
    <property type="entry name" value="ConA-like_dom_sf"/>
</dbReference>
<dbReference type="InterPro" id="IPR018097">
    <property type="entry name" value="EGF_Ca-bd_CS"/>
</dbReference>
<dbReference type="FunFam" id="2.60.40.60:FF:000067">
    <property type="entry name" value="FAT atypical cadherin 1"/>
    <property type="match status" value="1"/>
</dbReference>
<comment type="subcellular location">
    <subcellularLocation>
        <location evidence="1">Membrane</location>
        <topology evidence="1">Single-pass membrane protein</topology>
    </subcellularLocation>
</comment>
<feature type="domain" description="Cadherin" evidence="18">
    <location>
        <begin position="2973"/>
        <end position="3077"/>
    </location>
</feature>
<dbReference type="FunFam" id="2.60.40.60:FF:000058">
    <property type="entry name" value="FAT atypical cadherin 3"/>
    <property type="match status" value="1"/>
</dbReference>
<comment type="caution">
    <text evidence="13">Lacks conserved residue(s) required for the propagation of feature annotation.</text>
</comment>
<dbReference type="SUPFAM" id="SSF57196">
    <property type="entry name" value="EGF/Laminin"/>
    <property type="match status" value="4"/>
</dbReference>
<protein>
    <submittedName>
        <fullName evidence="19">FAT atypical cadherin 1</fullName>
    </submittedName>
</protein>
<dbReference type="InterPro" id="IPR000742">
    <property type="entry name" value="EGF"/>
</dbReference>
<evidence type="ECO:0000256" key="9">
    <source>
        <dbReference type="ARBA" id="ARBA00023136"/>
    </source>
</evidence>
<dbReference type="Pfam" id="PF12661">
    <property type="entry name" value="hEGF"/>
    <property type="match status" value="1"/>
</dbReference>
<dbReference type="PROSITE" id="PS50025">
    <property type="entry name" value="LAM_G_DOMAIN"/>
    <property type="match status" value="1"/>
</dbReference>
<feature type="domain" description="Cadherin" evidence="18">
    <location>
        <begin position="3078"/>
        <end position="3177"/>
    </location>
</feature>
<feature type="domain" description="Cadherin" evidence="18">
    <location>
        <begin position="1200"/>
        <end position="1305"/>
    </location>
</feature>
<feature type="domain" description="Cadherin" evidence="18">
    <location>
        <begin position="2759"/>
        <end position="2861"/>
    </location>
</feature>
<dbReference type="FunFam" id="2.60.40.60:FF:000089">
    <property type="entry name" value="FAT atypical cadherin 1"/>
    <property type="match status" value="1"/>
</dbReference>
<dbReference type="FunFam" id="2.60.40.60:FF:000015">
    <property type="entry name" value="FAT atypical cadherin 1"/>
    <property type="match status" value="1"/>
</dbReference>
<evidence type="ECO:0000256" key="6">
    <source>
        <dbReference type="ARBA" id="ARBA00022837"/>
    </source>
</evidence>
<dbReference type="Pfam" id="PF00008">
    <property type="entry name" value="EGF"/>
    <property type="match status" value="1"/>
</dbReference>
<evidence type="ECO:0000256" key="13">
    <source>
        <dbReference type="PROSITE-ProRule" id="PRU00076"/>
    </source>
</evidence>
<keyword evidence="9 15" id="KW-0472">Membrane</keyword>
<evidence type="ECO:0000256" key="10">
    <source>
        <dbReference type="ARBA" id="ARBA00023157"/>
    </source>
</evidence>
<keyword evidence="5" id="KW-0677">Repeat</keyword>
<dbReference type="PRINTS" id="PR00205">
    <property type="entry name" value="CADHERIN"/>
</dbReference>
<feature type="domain" description="Cadherin" evidence="18">
    <location>
        <begin position="100"/>
        <end position="213"/>
    </location>
</feature>
<keyword evidence="6 12" id="KW-0106">Calcium</keyword>
<feature type="disulfide bond" evidence="13">
    <location>
        <begin position="4116"/>
        <end position="4125"/>
    </location>
</feature>
<dbReference type="CDD" id="cd00054">
    <property type="entry name" value="EGF_CA"/>
    <property type="match status" value="4"/>
</dbReference>
<feature type="domain" description="Cadherin" evidence="18">
    <location>
        <begin position="3386"/>
        <end position="3490"/>
    </location>
</feature>
<feature type="domain" description="Cadherin" evidence="18">
    <location>
        <begin position="1723"/>
        <end position="1820"/>
    </location>
</feature>
<feature type="domain" description="Cadherin" evidence="18">
    <location>
        <begin position="214"/>
        <end position="321"/>
    </location>
</feature>
<feature type="domain" description="EGF-like" evidence="17">
    <location>
        <begin position="4090"/>
        <end position="4126"/>
    </location>
</feature>
<feature type="domain" description="Cadherin" evidence="18">
    <location>
        <begin position="1512"/>
        <end position="1617"/>
    </location>
</feature>
<evidence type="ECO:0000259" key="16">
    <source>
        <dbReference type="PROSITE" id="PS50025"/>
    </source>
</evidence>
<dbReference type="GO" id="GO:0005509">
    <property type="term" value="F:calcium ion binding"/>
    <property type="evidence" value="ECO:0007669"/>
    <property type="project" value="UniProtKB-UniRule"/>
</dbReference>
<dbReference type="PROSITE" id="PS00022">
    <property type="entry name" value="EGF_1"/>
    <property type="match status" value="4"/>
</dbReference>
<evidence type="ECO:0000256" key="4">
    <source>
        <dbReference type="ARBA" id="ARBA00022729"/>
    </source>
</evidence>
<dbReference type="Ensembl" id="ENSEBUT00000009030.1">
    <property type="protein sequence ID" value="ENSEBUP00000008525.1"/>
    <property type="gene ID" value="ENSEBUG00000005431.1"/>
</dbReference>
<dbReference type="SUPFAM" id="SSF49899">
    <property type="entry name" value="Concanavalin A-like lectins/glucanases"/>
    <property type="match status" value="1"/>
</dbReference>
<feature type="domain" description="Cadherin" evidence="18">
    <location>
        <begin position="2445"/>
        <end position="2546"/>
    </location>
</feature>
<proteinExistence type="predicted"/>
<dbReference type="FunFam" id="2.60.40.60:FF:000064">
    <property type="entry name" value="FAT atypical cadherin 1"/>
    <property type="match status" value="1"/>
</dbReference>
<dbReference type="InterPro" id="IPR000152">
    <property type="entry name" value="EGF-type_Asp/Asn_hydroxyl_site"/>
</dbReference>
<feature type="domain" description="Cadherin" evidence="18">
    <location>
        <begin position="1618"/>
        <end position="1722"/>
    </location>
</feature>
<feature type="domain" description="Cadherin" evidence="18">
    <location>
        <begin position="3281"/>
        <end position="3385"/>
    </location>
</feature>
<keyword evidence="11" id="KW-0325">Glycoprotein</keyword>
<dbReference type="FunFam" id="2.60.40.60:FF:000065">
    <property type="entry name" value="FAT atypical cadherin 1"/>
    <property type="match status" value="1"/>
</dbReference>
<dbReference type="FunFam" id="2.60.40.60:FF:000041">
    <property type="entry name" value="FAT atypical cadherin 1"/>
    <property type="match status" value="1"/>
</dbReference>
<dbReference type="FunFam" id="2.60.40.60:FF:000066">
    <property type="entry name" value="FAT atypical cadherin 1"/>
    <property type="match status" value="1"/>
</dbReference>
<dbReference type="Pfam" id="PF07645">
    <property type="entry name" value="EGF_CA"/>
    <property type="match status" value="1"/>
</dbReference>
<feature type="domain" description="Cadherin" evidence="18">
    <location>
        <begin position="527"/>
        <end position="632"/>
    </location>
</feature>
<keyword evidence="7" id="KW-0130">Cell adhesion</keyword>
<dbReference type="Ensembl" id="ENSEBUT00000008904.1">
    <property type="protein sequence ID" value="ENSEBUP00000008402.1"/>
    <property type="gene ID" value="ENSEBUG00000005431.1"/>
</dbReference>
<keyword evidence="20" id="KW-1185">Reference proteome</keyword>
<dbReference type="Gene3D" id="2.60.40.60">
    <property type="entry name" value="Cadherins"/>
    <property type="match status" value="32"/>
</dbReference>
<dbReference type="SMART" id="SM00112">
    <property type="entry name" value="CA"/>
    <property type="match status" value="33"/>
</dbReference>
<feature type="domain" description="EGF-like" evidence="17">
    <location>
        <begin position="4128"/>
        <end position="4164"/>
    </location>
</feature>
<dbReference type="FunFam" id="2.60.40.60:FF:000021">
    <property type="entry name" value="FAT atypical cadherin 1"/>
    <property type="match status" value="2"/>
</dbReference>
<dbReference type="FunFam" id="2.10.25.10:FF:000472">
    <property type="entry name" value="Uncharacterized protein, isoform A"/>
    <property type="match status" value="1"/>
</dbReference>
<dbReference type="PROSITE" id="PS00010">
    <property type="entry name" value="ASX_HYDROXYL"/>
    <property type="match status" value="1"/>
</dbReference>
<dbReference type="Pfam" id="PF02210">
    <property type="entry name" value="Laminin_G_2"/>
    <property type="match status" value="1"/>
</dbReference>
<feature type="domain" description="Cadherin" evidence="18">
    <location>
        <begin position="1306"/>
        <end position="1418"/>
    </location>
</feature>
<feature type="domain" description="Cadherin" evidence="18">
    <location>
        <begin position="2862"/>
        <end position="2972"/>
    </location>
</feature>
<dbReference type="FunFam" id="2.60.40.60:FF:000037">
    <property type="entry name" value="FAT atypical cadherin 1"/>
    <property type="match status" value="1"/>
</dbReference>
<feature type="domain" description="Cadherin" evidence="18">
    <location>
        <begin position="988"/>
        <end position="1094"/>
    </location>
</feature>
<dbReference type="FunFam" id="2.60.40.60:FF:000084">
    <property type="entry name" value="FAT atypical cadherin 3"/>
    <property type="match status" value="1"/>
</dbReference>
<organism evidence="19 20">
    <name type="scientific">Eptatretus burgeri</name>
    <name type="common">Inshore hagfish</name>
    <dbReference type="NCBI Taxonomy" id="7764"/>
    <lineage>
        <taxon>Eukaryota</taxon>
        <taxon>Metazoa</taxon>
        <taxon>Chordata</taxon>
        <taxon>Craniata</taxon>
        <taxon>Vertebrata</taxon>
        <taxon>Cyclostomata</taxon>
        <taxon>Myxini</taxon>
        <taxon>Myxiniformes</taxon>
        <taxon>Myxinidae</taxon>
        <taxon>Eptatretinae</taxon>
        <taxon>Eptatretus</taxon>
    </lineage>
</organism>
<feature type="transmembrane region" description="Helical" evidence="15">
    <location>
        <begin position="4180"/>
        <end position="4202"/>
    </location>
</feature>
<dbReference type="CDD" id="cd00110">
    <property type="entry name" value="LamG"/>
    <property type="match status" value="1"/>
</dbReference>
<dbReference type="FunFam" id="2.60.40.60:FF:000039">
    <property type="entry name" value="FAT atypical cadherin 3"/>
    <property type="match status" value="1"/>
</dbReference>
<dbReference type="InterPro" id="IPR020894">
    <property type="entry name" value="Cadherin_CS"/>
</dbReference>
<dbReference type="InterPro" id="IPR049883">
    <property type="entry name" value="NOTCH1_EGF-like"/>
</dbReference>
<dbReference type="PANTHER" id="PTHR24026">
    <property type="entry name" value="FAT ATYPICAL CADHERIN-RELATED"/>
    <property type="match status" value="1"/>
</dbReference>
<dbReference type="GO" id="GO:0007156">
    <property type="term" value="P:homophilic cell adhesion via plasma membrane adhesion molecules"/>
    <property type="evidence" value="ECO:0007669"/>
    <property type="project" value="InterPro"/>
</dbReference>
<evidence type="ECO:0000313" key="19">
    <source>
        <dbReference type="Ensembl" id="ENSEBUP00000008402.1"/>
    </source>
</evidence>
<dbReference type="Gene3D" id="2.10.25.10">
    <property type="entry name" value="Laminin"/>
    <property type="match status" value="4"/>
</dbReference>
<dbReference type="InterPro" id="IPR015919">
    <property type="entry name" value="Cadherin-like_sf"/>
</dbReference>
<dbReference type="FunFam" id="2.60.40.60:FF:000059">
    <property type="entry name" value="FAT atypical cadherin 3"/>
    <property type="match status" value="1"/>
</dbReference>
<keyword evidence="8 15" id="KW-1133">Transmembrane helix</keyword>
<dbReference type="SUPFAM" id="SSF49313">
    <property type="entry name" value="Cadherin-like"/>
    <property type="match status" value="33"/>
</dbReference>
<dbReference type="PROSITE" id="PS50026">
    <property type="entry name" value="EGF_3"/>
    <property type="match status" value="4"/>
</dbReference>
<keyword evidence="3 15" id="KW-0812">Transmembrane</keyword>
<dbReference type="InterPro" id="IPR002126">
    <property type="entry name" value="Cadherin-like_dom"/>
</dbReference>
<name>A0A8C4Q121_EPTBU</name>
<feature type="domain" description="Cadherin" evidence="18">
    <location>
        <begin position="3491"/>
        <end position="3595"/>
    </location>
</feature>
<keyword evidence="2 13" id="KW-0245">EGF-like domain</keyword>
<dbReference type="FunFam" id="2.60.40.60:FF:000053">
    <property type="entry name" value="FAT atypical cadherin 3"/>
    <property type="match status" value="1"/>
</dbReference>
<feature type="compositionally biased region" description="Basic residues" evidence="14">
    <location>
        <begin position="23"/>
        <end position="33"/>
    </location>
</feature>
<dbReference type="CDD" id="cd11304">
    <property type="entry name" value="Cadherin_repeat"/>
    <property type="match status" value="33"/>
</dbReference>
<feature type="domain" description="Cadherin" evidence="18">
    <location>
        <begin position="2033"/>
        <end position="2134"/>
    </location>
</feature>
<keyword evidence="10 13" id="KW-1015">Disulfide bond</keyword>
<feature type="domain" description="Laminin G" evidence="16">
    <location>
        <begin position="3844"/>
        <end position="4010"/>
    </location>
</feature>
<dbReference type="PANTHER" id="PTHR24026:SF125">
    <property type="entry name" value="FAT-LIKE CADHERIN-RELATED TUMOR SUPPRESSOR HOMOLOG"/>
    <property type="match status" value="1"/>
</dbReference>
<dbReference type="Pfam" id="PF00028">
    <property type="entry name" value="Cadherin"/>
    <property type="match status" value="27"/>
</dbReference>